<organism evidence="1 2">
    <name type="scientific">Streblomastix strix</name>
    <dbReference type="NCBI Taxonomy" id="222440"/>
    <lineage>
        <taxon>Eukaryota</taxon>
        <taxon>Metamonada</taxon>
        <taxon>Preaxostyla</taxon>
        <taxon>Oxymonadida</taxon>
        <taxon>Streblomastigidae</taxon>
        <taxon>Streblomastix</taxon>
    </lineage>
</organism>
<dbReference type="EMBL" id="SNRW01017170">
    <property type="protein sequence ID" value="KAA6368624.1"/>
    <property type="molecule type" value="Genomic_DNA"/>
</dbReference>
<comment type="caution">
    <text evidence="1">The sequence shown here is derived from an EMBL/GenBank/DDBJ whole genome shotgun (WGS) entry which is preliminary data.</text>
</comment>
<sequence>MGYISKTEAYLGDIADKLGQFGCLIHSKDYRKKLSIGDDKSSWASWEAHFITDSIELGIISSLRSFLPPYANTEQEINIIIYKQRDQKMINEMKRIREKQIEMKLQKDKQKEKKILKDVVDEQQTNPPQPLSPQLQHYSQQQQTQMFSQALSQLRVTPQRDRSQSTYMFLKECESIIDQIGQTE</sequence>
<dbReference type="Proteomes" id="UP000324800">
    <property type="component" value="Unassembled WGS sequence"/>
</dbReference>
<protein>
    <submittedName>
        <fullName evidence="1">Uncharacterized protein</fullName>
    </submittedName>
</protein>
<reference evidence="1 2" key="1">
    <citation type="submission" date="2019-03" db="EMBL/GenBank/DDBJ databases">
        <title>Single cell metagenomics reveals metabolic interactions within the superorganism composed of flagellate Streblomastix strix and complex community of Bacteroidetes bacteria on its surface.</title>
        <authorList>
            <person name="Treitli S.C."/>
            <person name="Kolisko M."/>
            <person name="Husnik F."/>
            <person name="Keeling P."/>
            <person name="Hampl V."/>
        </authorList>
    </citation>
    <scope>NUCLEOTIDE SEQUENCE [LARGE SCALE GENOMIC DNA]</scope>
    <source>
        <strain evidence="1">ST1C</strain>
    </source>
</reference>
<gene>
    <name evidence="1" type="ORF">EZS28_035849</name>
</gene>
<name>A0A5J4UEI3_9EUKA</name>
<evidence type="ECO:0000313" key="1">
    <source>
        <dbReference type="EMBL" id="KAA6368624.1"/>
    </source>
</evidence>
<evidence type="ECO:0000313" key="2">
    <source>
        <dbReference type="Proteomes" id="UP000324800"/>
    </source>
</evidence>
<proteinExistence type="predicted"/>
<accession>A0A5J4UEI3</accession>
<dbReference type="AlphaFoldDB" id="A0A5J4UEI3"/>
<feature type="non-terminal residue" evidence="1">
    <location>
        <position position="184"/>
    </location>
</feature>